<dbReference type="AlphaFoldDB" id="A0A837HRT5"/>
<proteinExistence type="predicted"/>
<feature type="region of interest" description="Disordered" evidence="1">
    <location>
        <begin position="182"/>
        <end position="212"/>
    </location>
</feature>
<feature type="transmembrane region" description="Helical" evidence="2">
    <location>
        <begin position="6"/>
        <end position="25"/>
    </location>
</feature>
<comment type="caution">
    <text evidence="3">The sequence shown here is derived from an EMBL/GenBank/DDBJ whole genome shotgun (WGS) entry which is preliminary data.</text>
</comment>
<accession>A0A837HRT5</accession>
<organism evidence="3 4">
    <name type="scientific">Candidatus Yanofskybacteria bacterium GW2011_GWD1_39_16</name>
    <dbReference type="NCBI Taxonomy" id="1619030"/>
    <lineage>
        <taxon>Bacteria</taxon>
        <taxon>Candidatus Yanofskyibacteriota</taxon>
    </lineage>
</organism>
<feature type="compositionally biased region" description="Basic residues" evidence="1">
    <location>
        <begin position="203"/>
        <end position="212"/>
    </location>
</feature>
<evidence type="ECO:0000313" key="3">
    <source>
        <dbReference type="EMBL" id="KKR07240.1"/>
    </source>
</evidence>
<name>A0A837HRT5_9BACT</name>
<gene>
    <name evidence="3" type="ORF">UT35_C0029G0008</name>
</gene>
<sequence>MRKAETIFVIGAMLGVAVLAFLIDLRDDRIAAQKAELETLQRRDAVVADALERFQIVRSPGSTGDEANAALLEIRITLRREDLSFGVIGTSEAEVARFVVEAYARDARIALNELRELKANPARAEILAMEFFRCVECSEKNLTAFVANENVVMELVARNYIGAAKARGARVSVSSLRQQGVAVGKAPSARKPVAKRATPTKSISRKATARRR</sequence>
<dbReference type="EMBL" id="LBWL01000029">
    <property type="protein sequence ID" value="KKR07240.1"/>
    <property type="molecule type" value="Genomic_DNA"/>
</dbReference>
<keyword evidence="2" id="KW-1133">Transmembrane helix</keyword>
<keyword evidence="2" id="KW-0472">Membrane</keyword>
<evidence type="ECO:0000256" key="1">
    <source>
        <dbReference type="SAM" id="MobiDB-lite"/>
    </source>
</evidence>
<dbReference type="Proteomes" id="UP000033996">
    <property type="component" value="Unassembled WGS sequence"/>
</dbReference>
<keyword evidence="2" id="KW-0812">Transmembrane</keyword>
<reference evidence="3 4" key="1">
    <citation type="journal article" date="2015" name="Nature">
        <title>rRNA introns, odd ribosomes, and small enigmatic genomes across a large radiation of phyla.</title>
        <authorList>
            <person name="Brown C.T."/>
            <person name="Hug L.A."/>
            <person name="Thomas B.C."/>
            <person name="Sharon I."/>
            <person name="Castelle C.J."/>
            <person name="Singh A."/>
            <person name="Wilkins M.J."/>
            <person name="Williams K.H."/>
            <person name="Banfield J.F."/>
        </authorList>
    </citation>
    <scope>NUCLEOTIDE SEQUENCE [LARGE SCALE GENOMIC DNA]</scope>
</reference>
<evidence type="ECO:0000313" key="4">
    <source>
        <dbReference type="Proteomes" id="UP000033996"/>
    </source>
</evidence>
<evidence type="ECO:0000256" key="2">
    <source>
        <dbReference type="SAM" id="Phobius"/>
    </source>
</evidence>
<protein>
    <submittedName>
        <fullName evidence="3">Uncharacterized protein</fullName>
    </submittedName>
</protein>